<reference evidence="1 3" key="2">
    <citation type="submission" date="2020-06" db="EMBL/GenBank/DDBJ databases">
        <title>Draft genome of Bugula neritina, a colonial animal packing powerful symbionts and potential medicines.</title>
        <authorList>
            <person name="Rayko M."/>
        </authorList>
    </citation>
    <scope>NUCLEOTIDE SEQUENCE [LARGE SCALE GENOMIC DNA]</scope>
    <source>
        <strain evidence="1">Kwan_BN1</strain>
    </source>
</reference>
<proteinExistence type="predicted"/>
<accession>A0A7J7JFH6</accession>
<reference evidence="1 3" key="1">
    <citation type="submission" date="2019-09" db="EMBL/GenBank/DDBJ databases">
        <authorList>
            <person name="Raiko M."/>
            <person name="Komissarov A."/>
            <person name="Rhodes A."/>
            <person name="Kliver S."/>
            <person name="Lim-Fong G."/>
            <person name="Kwan J."/>
            <person name="O'Brien S.J."/>
            <person name="Lopez J.V."/>
        </authorList>
    </citation>
    <scope>NUCLEOTIDE SEQUENCE [LARGE SCALE GENOMIC DNA]</scope>
    <source>
        <strain evidence="1">Kwan_BN1</strain>
    </source>
</reference>
<keyword evidence="3" id="KW-1185">Reference proteome</keyword>
<organism evidence="1 3">
    <name type="scientific">Bugula neritina</name>
    <name type="common">Brown bryozoan</name>
    <name type="synonym">Sertularia neritina</name>
    <dbReference type="NCBI Taxonomy" id="10212"/>
    <lineage>
        <taxon>Eukaryota</taxon>
        <taxon>Metazoa</taxon>
        <taxon>Spiralia</taxon>
        <taxon>Lophotrochozoa</taxon>
        <taxon>Bryozoa</taxon>
        <taxon>Gymnolaemata</taxon>
        <taxon>Cheilostomatida</taxon>
        <taxon>Flustrina</taxon>
        <taxon>Buguloidea</taxon>
        <taxon>Bugulidae</taxon>
        <taxon>Bugula</taxon>
    </lineage>
</organism>
<protein>
    <submittedName>
        <fullName evidence="1">Uncharacterized protein</fullName>
    </submittedName>
</protein>
<comment type="caution">
    <text evidence="1">The sequence shown here is derived from an EMBL/GenBank/DDBJ whole genome shotgun (WGS) entry which is preliminary data.</text>
</comment>
<gene>
    <name evidence="2" type="ORF">EB796_013484</name>
    <name evidence="1" type="ORF">EB796_017578</name>
</gene>
<evidence type="ECO:0000313" key="3">
    <source>
        <dbReference type="Proteomes" id="UP000593567"/>
    </source>
</evidence>
<sequence>MQYHKIKLNRCLNIQISNTLLNNTKHNYKTNMLRNKQTYIRFNYLQGFTSVWKLQFYPGHRENTISSTTYCL</sequence>
<dbReference type="EMBL" id="VXIV02001976">
    <property type="protein sequence ID" value="KAF6028215.1"/>
    <property type="molecule type" value="Genomic_DNA"/>
</dbReference>
<dbReference type="EMBL" id="VXIV02002616">
    <property type="protein sequence ID" value="KAF6024118.1"/>
    <property type="molecule type" value="Genomic_DNA"/>
</dbReference>
<evidence type="ECO:0000313" key="1">
    <source>
        <dbReference type="EMBL" id="KAF6024118.1"/>
    </source>
</evidence>
<evidence type="ECO:0000313" key="2">
    <source>
        <dbReference type="EMBL" id="KAF6028215.1"/>
    </source>
</evidence>
<dbReference type="Proteomes" id="UP000593567">
    <property type="component" value="Unassembled WGS sequence"/>
</dbReference>
<name>A0A7J7JFH6_BUGNE</name>
<dbReference type="AlphaFoldDB" id="A0A7J7JFH6"/>